<accession>A0A9D4K6J9</accession>
<feature type="transmembrane region" description="Helical" evidence="2">
    <location>
        <begin position="60"/>
        <end position="83"/>
    </location>
</feature>
<protein>
    <submittedName>
        <fullName evidence="3">Uncharacterized protein</fullName>
    </submittedName>
</protein>
<organism evidence="3 4">
    <name type="scientific">Dreissena polymorpha</name>
    <name type="common">Zebra mussel</name>
    <name type="synonym">Mytilus polymorpha</name>
    <dbReference type="NCBI Taxonomy" id="45954"/>
    <lineage>
        <taxon>Eukaryota</taxon>
        <taxon>Metazoa</taxon>
        <taxon>Spiralia</taxon>
        <taxon>Lophotrochozoa</taxon>
        <taxon>Mollusca</taxon>
        <taxon>Bivalvia</taxon>
        <taxon>Autobranchia</taxon>
        <taxon>Heteroconchia</taxon>
        <taxon>Euheterodonta</taxon>
        <taxon>Imparidentia</taxon>
        <taxon>Neoheterodontei</taxon>
        <taxon>Myida</taxon>
        <taxon>Dreissenoidea</taxon>
        <taxon>Dreissenidae</taxon>
        <taxon>Dreissena</taxon>
    </lineage>
</organism>
<gene>
    <name evidence="3" type="ORF">DPMN_107353</name>
</gene>
<name>A0A9D4K6J9_DREPO</name>
<feature type="region of interest" description="Disordered" evidence="1">
    <location>
        <begin position="220"/>
        <end position="246"/>
    </location>
</feature>
<keyword evidence="4" id="KW-1185">Reference proteome</keyword>
<keyword evidence="2" id="KW-1133">Transmembrane helix</keyword>
<dbReference type="Proteomes" id="UP000828390">
    <property type="component" value="Unassembled WGS sequence"/>
</dbReference>
<dbReference type="EMBL" id="JAIWYP010000004">
    <property type="protein sequence ID" value="KAH3834035.1"/>
    <property type="molecule type" value="Genomic_DNA"/>
</dbReference>
<keyword evidence="2" id="KW-0472">Membrane</keyword>
<evidence type="ECO:0000256" key="2">
    <source>
        <dbReference type="SAM" id="Phobius"/>
    </source>
</evidence>
<sequence length="246" mass="27200">MYSFNCCKRERCFYFYFVLRQFVCHAIFSSDTCPTIKPTVTPAPQRAQTTTPRVLTAGSYIAIAIAIVVLIGAIAIVLIVYYIKVKRQKQVEPHTIMVEEKDKAKDVELDGRVSPYFPFPTVSELALYRFGPSEIDDDDGGMTLDATTPGFTDGRRTMYGKDAERESLASLPVYSEVGGDTPEPTRLNEVLTRMSEVSEANIADPTPFTMTRATMNIPEETGVSPLQTPSEEPKANGHASPIDVTL</sequence>
<evidence type="ECO:0000256" key="1">
    <source>
        <dbReference type="SAM" id="MobiDB-lite"/>
    </source>
</evidence>
<dbReference type="AlphaFoldDB" id="A0A9D4K6J9"/>
<reference evidence="3" key="2">
    <citation type="submission" date="2020-11" db="EMBL/GenBank/DDBJ databases">
        <authorList>
            <person name="McCartney M.A."/>
            <person name="Auch B."/>
            <person name="Kono T."/>
            <person name="Mallez S."/>
            <person name="Becker A."/>
            <person name="Gohl D.M."/>
            <person name="Silverstein K.A.T."/>
            <person name="Koren S."/>
            <person name="Bechman K.B."/>
            <person name="Herman A."/>
            <person name="Abrahante J.E."/>
            <person name="Garbe J."/>
        </authorList>
    </citation>
    <scope>NUCLEOTIDE SEQUENCE</scope>
    <source>
        <strain evidence="3">Duluth1</strain>
        <tissue evidence="3">Whole animal</tissue>
    </source>
</reference>
<comment type="caution">
    <text evidence="3">The sequence shown here is derived from an EMBL/GenBank/DDBJ whole genome shotgun (WGS) entry which is preliminary data.</text>
</comment>
<reference evidence="3" key="1">
    <citation type="journal article" date="2019" name="bioRxiv">
        <title>The Genome of the Zebra Mussel, Dreissena polymorpha: A Resource for Invasive Species Research.</title>
        <authorList>
            <person name="McCartney M.A."/>
            <person name="Auch B."/>
            <person name="Kono T."/>
            <person name="Mallez S."/>
            <person name="Zhang Y."/>
            <person name="Obille A."/>
            <person name="Becker A."/>
            <person name="Abrahante J.E."/>
            <person name="Garbe J."/>
            <person name="Badalamenti J.P."/>
            <person name="Herman A."/>
            <person name="Mangelson H."/>
            <person name="Liachko I."/>
            <person name="Sullivan S."/>
            <person name="Sone E.D."/>
            <person name="Koren S."/>
            <person name="Silverstein K.A.T."/>
            <person name="Beckman K.B."/>
            <person name="Gohl D.M."/>
        </authorList>
    </citation>
    <scope>NUCLEOTIDE SEQUENCE</scope>
    <source>
        <strain evidence="3">Duluth1</strain>
        <tissue evidence="3">Whole animal</tissue>
    </source>
</reference>
<evidence type="ECO:0000313" key="3">
    <source>
        <dbReference type="EMBL" id="KAH3834035.1"/>
    </source>
</evidence>
<evidence type="ECO:0000313" key="4">
    <source>
        <dbReference type="Proteomes" id="UP000828390"/>
    </source>
</evidence>
<proteinExistence type="predicted"/>
<keyword evidence="2" id="KW-0812">Transmembrane</keyword>
<feature type="region of interest" description="Disordered" evidence="1">
    <location>
        <begin position="138"/>
        <end position="157"/>
    </location>
</feature>
<feature type="transmembrane region" description="Helical" evidence="2">
    <location>
        <begin position="12"/>
        <end position="28"/>
    </location>
</feature>